<feature type="transmembrane region" description="Helical" evidence="2">
    <location>
        <begin position="76"/>
        <end position="96"/>
    </location>
</feature>
<evidence type="ECO:0000256" key="2">
    <source>
        <dbReference type="SAM" id="Phobius"/>
    </source>
</evidence>
<proteinExistence type="predicted"/>
<name>A0A9P4LVF4_9PEZI</name>
<feature type="compositionally biased region" description="Pro residues" evidence="1">
    <location>
        <begin position="248"/>
        <end position="258"/>
    </location>
</feature>
<organism evidence="3 4">
    <name type="scientific">Saccharata proteae CBS 121410</name>
    <dbReference type="NCBI Taxonomy" id="1314787"/>
    <lineage>
        <taxon>Eukaryota</taxon>
        <taxon>Fungi</taxon>
        <taxon>Dikarya</taxon>
        <taxon>Ascomycota</taxon>
        <taxon>Pezizomycotina</taxon>
        <taxon>Dothideomycetes</taxon>
        <taxon>Dothideomycetes incertae sedis</taxon>
        <taxon>Botryosphaeriales</taxon>
        <taxon>Saccharataceae</taxon>
        <taxon>Saccharata</taxon>
    </lineage>
</organism>
<feature type="compositionally biased region" description="Polar residues" evidence="1">
    <location>
        <begin position="304"/>
        <end position="313"/>
    </location>
</feature>
<dbReference type="OrthoDB" id="3254104at2759"/>
<evidence type="ECO:0000256" key="1">
    <source>
        <dbReference type="SAM" id="MobiDB-lite"/>
    </source>
</evidence>
<keyword evidence="2" id="KW-0472">Membrane</keyword>
<feature type="transmembrane region" description="Helical" evidence="2">
    <location>
        <begin position="7"/>
        <end position="27"/>
    </location>
</feature>
<keyword evidence="2" id="KW-1133">Transmembrane helix</keyword>
<feature type="transmembrane region" description="Helical" evidence="2">
    <location>
        <begin position="42"/>
        <end position="64"/>
    </location>
</feature>
<keyword evidence="2" id="KW-0812">Transmembrane</keyword>
<evidence type="ECO:0000313" key="3">
    <source>
        <dbReference type="EMBL" id="KAF2084061.1"/>
    </source>
</evidence>
<protein>
    <submittedName>
        <fullName evidence="3">Uncharacterized protein</fullName>
    </submittedName>
</protein>
<accession>A0A9P4LVF4</accession>
<feature type="transmembrane region" description="Helical" evidence="2">
    <location>
        <begin position="102"/>
        <end position="127"/>
    </location>
</feature>
<dbReference type="EMBL" id="ML978747">
    <property type="protein sequence ID" value="KAF2084061.1"/>
    <property type="molecule type" value="Genomic_DNA"/>
</dbReference>
<reference evidence="3" key="1">
    <citation type="journal article" date="2020" name="Stud. Mycol.">
        <title>101 Dothideomycetes genomes: a test case for predicting lifestyles and emergence of pathogens.</title>
        <authorList>
            <person name="Haridas S."/>
            <person name="Albert R."/>
            <person name="Binder M."/>
            <person name="Bloem J."/>
            <person name="Labutti K."/>
            <person name="Salamov A."/>
            <person name="Andreopoulos B."/>
            <person name="Baker S."/>
            <person name="Barry K."/>
            <person name="Bills G."/>
            <person name="Bluhm B."/>
            <person name="Cannon C."/>
            <person name="Castanera R."/>
            <person name="Culley D."/>
            <person name="Daum C."/>
            <person name="Ezra D."/>
            <person name="Gonzalez J."/>
            <person name="Henrissat B."/>
            <person name="Kuo A."/>
            <person name="Liang C."/>
            <person name="Lipzen A."/>
            <person name="Lutzoni F."/>
            <person name="Magnuson J."/>
            <person name="Mondo S."/>
            <person name="Nolan M."/>
            <person name="Ohm R."/>
            <person name="Pangilinan J."/>
            <person name="Park H.-J."/>
            <person name="Ramirez L."/>
            <person name="Alfaro M."/>
            <person name="Sun H."/>
            <person name="Tritt A."/>
            <person name="Yoshinaga Y."/>
            <person name="Zwiers L.-H."/>
            <person name="Turgeon B."/>
            <person name="Goodwin S."/>
            <person name="Spatafora J."/>
            <person name="Crous P."/>
            <person name="Grigoriev I."/>
        </authorList>
    </citation>
    <scope>NUCLEOTIDE SEQUENCE</scope>
    <source>
        <strain evidence="3">CBS 121410</strain>
    </source>
</reference>
<keyword evidence="4" id="KW-1185">Reference proteome</keyword>
<feature type="compositionally biased region" description="Basic and acidic residues" evidence="1">
    <location>
        <begin position="286"/>
        <end position="298"/>
    </location>
</feature>
<gene>
    <name evidence="3" type="ORF">K490DRAFT_50057</name>
</gene>
<sequence>MLTCGQWYWKLVSLLASWMILGGYLIAPSLYDESTELRINKAGLTIFLVALLVAGYAFTALLCFACKSLIFQAESIFLPSLASSALGLLTVLYNCIAHKNFAWNAAAIAMTVLSGGMTLIYSLLLIYTNRRISRLRRHLNSRSQNMWQGSSYYDNWIANMFPSVKSSANNRGVSPPMDGYFSHNHTPGVPLTEDDMVNQQMAMLLMKNDSGPSPDASQNTFRIDLPEDSDPEQDSPNARRMRNAHPPASAPNPAPVPAPIAHRYGERGSHNRGRSDTRGTPSMETMRAKSREERRQEIELGQLVQAQPLSMQS</sequence>
<dbReference type="Proteomes" id="UP000799776">
    <property type="component" value="Unassembled WGS sequence"/>
</dbReference>
<dbReference type="AlphaFoldDB" id="A0A9P4LVF4"/>
<feature type="region of interest" description="Disordered" evidence="1">
    <location>
        <begin position="207"/>
        <end position="313"/>
    </location>
</feature>
<evidence type="ECO:0000313" key="4">
    <source>
        <dbReference type="Proteomes" id="UP000799776"/>
    </source>
</evidence>
<feature type="compositionally biased region" description="Basic and acidic residues" evidence="1">
    <location>
        <begin position="263"/>
        <end position="277"/>
    </location>
</feature>
<comment type="caution">
    <text evidence="3">The sequence shown here is derived from an EMBL/GenBank/DDBJ whole genome shotgun (WGS) entry which is preliminary data.</text>
</comment>